<feature type="coiled-coil region" evidence="1">
    <location>
        <begin position="1453"/>
        <end position="1501"/>
    </location>
</feature>
<evidence type="ECO:0000256" key="2">
    <source>
        <dbReference type="SAM" id="MobiDB-lite"/>
    </source>
</evidence>
<dbReference type="Proteomes" id="UP000041254">
    <property type="component" value="Unassembled WGS sequence"/>
</dbReference>
<feature type="coiled-coil region" evidence="1">
    <location>
        <begin position="2467"/>
        <end position="2532"/>
    </location>
</feature>
<feature type="coiled-coil region" evidence="1">
    <location>
        <begin position="459"/>
        <end position="493"/>
    </location>
</feature>
<proteinExistence type="predicted"/>
<feature type="coiled-coil region" evidence="1">
    <location>
        <begin position="1834"/>
        <end position="1865"/>
    </location>
</feature>
<dbReference type="STRING" id="1169540.A0A0G4EKC7"/>
<dbReference type="GO" id="GO:0005509">
    <property type="term" value="F:calcium ion binding"/>
    <property type="evidence" value="ECO:0007669"/>
    <property type="project" value="InterPro"/>
</dbReference>
<feature type="coiled-coil region" evidence="1">
    <location>
        <begin position="3208"/>
        <end position="3285"/>
    </location>
</feature>
<feature type="coiled-coil region" evidence="1">
    <location>
        <begin position="1749"/>
        <end position="1790"/>
    </location>
</feature>
<feature type="region of interest" description="Disordered" evidence="2">
    <location>
        <begin position="2549"/>
        <end position="2582"/>
    </location>
</feature>
<organism evidence="4 5">
    <name type="scientific">Vitrella brassicaformis (strain CCMP3155)</name>
    <dbReference type="NCBI Taxonomy" id="1169540"/>
    <lineage>
        <taxon>Eukaryota</taxon>
        <taxon>Sar</taxon>
        <taxon>Alveolata</taxon>
        <taxon>Colpodellida</taxon>
        <taxon>Vitrellaceae</taxon>
        <taxon>Vitrella</taxon>
    </lineage>
</organism>
<feature type="coiled-coil region" evidence="1">
    <location>
        <begin position="2883"/>
        <end position="2946"/>
    </location>
</feature>
<evidence type="ECO:0000256" key="1">
    <source>
        <dbReference type="SAM" id="Coils"/>
    </source>
</evidence>
<feature type="region of interest" description="Disordered" evidence="2">
    <location>
        <begin position="2636"/>
        <end position="2743"/>
    </location>
</feature>
<dbReference type="OrthoDB" id="447113at2759"/>
<feature type="region of interest" description="Disordered" evidence="2">
    <location>
        <begin position="2121"/>
        <end position="2165"/>
    </location>
</feature>
<feature type="region of interest" description="Disordered" evidence="2">
    <location>
        <begin position="1974"/>
        <end position="2009"/>
    </location>
</feature>
<dbReference type="PROSITE" id="PS50222">
    <property type="entry name" value="EF_HAND_2"/>
    <property type="match status" value="1"/>
</dbReference>
<feature type="coiled-coil region" evidence="1">
    <location>
        <begin position="135"/>
        <end position="183"/>
    </location>
</feature>
<evidence type="ECO:0000313" key="5">
    <source>
        <dbReference type="Proteomes" id="UP000041254"/>
    </source>
</evidence>
<dbReference type="InParanoid" id="A0A0G4EKC7"/>
<feature type="coiled-coil region" evidence="1">
    <location>
        <begin position="233"/>
        <end position="314"/>
    </location>
</feature>
<feature type="region of interest" description="Disordered" evidence="2">
    <location>
        <begin position="1790"/>
        <end position="1811"/>
    </location>
</feature>
<feature type="compositionally biased region" description="Polar residues" evidence="2">
    <location>
        <begin position="2639"/>
        <end position="2656"/>
    </location>
</feature>
<feature type="compositionally biased region" description="Basic and acidic residues" evidence="2">
    <location>
        <begin position="3124"/>
        <end position="3141"/>
    </location>
</feature>
<feature type="region of interest" description="Disordered" evidence="2">
    <location>
        <begin position="1870"/>
        <end position="1900"/>
    </location>
</feature>
<dbReference type="VEuPathDB" id="CryptoDB:Vbra_12079"/>
<evidence type="ECO:0000313" key="4">
    <source>
        <dbReference type="EMBL" id="CEL96876.1"/>
    </source>
</evidence>
<feature type="region of interest" description="Disordered" evidence="2">
    <location>
        <begin position="2839"/>
        <end position="2869"/>
    </location>
</feature>
<dbReference type="PANTHER" id="PTHR23159">
    <property type="entry name" value="CENTROSOMAL PROTEIN 2"/>
    <property type="match status" value="1"/>
</dbReference>
<feature type="region of interest" description="Disordered" evidence="2">
    <location>
        <begin position="3033"/>
        <end position="3141"/>
    </location>
</feature>
<feature type="region of interest" description="Disordered" evidence="2">
    <location>
        <begin position="1"/>
        <end position="44"/>
    </location>
</feature>
<sequence>MAASSAPQPTSEPPFAGPSYPPAAASGSPGVGDMDGGLRERDRIIEEQRRQIEQLTSTTQRADLATQELDSLRRETLEQREALRENQHVIKRLQHELEQEKNASTLLSRDVMQYEEDQRKRESRLSAGVGEEDPSEALRVELRRAKALNNTLLKENEKLKEENRSLHEEVEGLRQDTQFLERTQEQLGEDMEAFRQQAEQKTVEVESLHSDVMTLRAMLDEKNVQVEAQQRFEREYESRVNALIEDRDQLVNQLTDEKHLVEHRAAQLEHEVSSLRAAKNLLRLRGKGGGEIDIDELTELLFERDTEVDRLREELEAIADTAARQPAAKRDISAITGGVPSDAQTKKMEDEVKRVTSQLLSQMEAEKDKDSEIARLSKQIKDFEKGYGLEDAMKTVRELERTVRDRDREITDCKRKLSDYMDEAQRLISENATLRSLAQVPDDWGMDVSKLELAGQISKASAIAKVKHLEQEVMELENERVELRLKLRSMASLTAHKSVIFHSLTPEQMLQVEEFANNLRSGKLTLPLDNRSAELSQTIKELRAQLDMKDRELRLKASLGDELDARLQKFVEGVTSQRPAIADAGGADAATLSKVDERLQSLADQVRRIASQRPRDTAAQDTALAFPSQFGLGGDQEAVAMRLMMMAMMAGGTAGPLPFGLSPSGGGFSFLLRQPIEVPQELVDIFANNPAIVLTQLVEALDENRRLSDANAKLVEECKSIQDRWKCNALAAQDERLYTELFRKQREWEADKAQLKRSVQEAQHQAECARQDLRHAQEQIEILKSTTPIDSSRQAALEALQRVALAEGKATRLAHRLTTAEEERDTLRRAYEGIEVGHVELETLLHRRIEGLTSWKRRAANAIRSLQSRVESSAPRQEFDSQGRELEFERQKSAALQQKVIRLATSKASLESDRRQAMEWQARVGELDRSCTEMDTEMALLRQRLEAVDPEFRDESALWRRLIDGLRKALPTASIQMVESHLSRSPSYQGGFISTAAVKQGLIELARTHSTTSGNRILTDVEWRALFAAIGTMRGRRPGSDSSEESILLSAFVRRLRLFGMKPLTAEEQVLGKMWAALRRRRMNLNQLLAQLQGNQRGMIDAQEVERVVRQLATDVTADDIAALCSAIGLAIQQHEGPQPSSSLPSSLSAAKAVKLIKTRMTLALASEREIGAAGHSAEWGDEDATDRQAEMDALLRIDGQLTRMARRTGVGVSGASGGGESSLAAASLLEAFRTFDDDSTGEVSWDSCHQALLLSLMDDDYEHDIHCFLRWARRHEQGRQQASTRRSIGKPTLNYTSLVRAFVHAVDEHRAALRIQRVVRKKGGRRGPSAAATAAYRQRGPTHTFSGLSSTMSVPRHGIISAEVVAAESRCAAANRRIHHLEEKLKQQLQNEQNLEHQVEQLESAQERLTEELIAERQKRSLLEAKVAIDEAQVRGLPSAIPDEGVKTREEVERLEAALEHEKNMVRLADRQGVALEGVLARRRQEIKELRDTLANLQYDDEEPEDSLREKLARMQHQLLCLKWDQTSLQTRLKEACLEAKRFATELRSVEREKEDIAERHLAEKNRLLERIQRIESENSQLRVRSVGTAPAERVDDLSRLLADLTEQKSAAEDKVIQLMQERAAVEGRAEDARLEASHAKELVQKIQEATRDPASAQASIDNLAQRLTQSRVAASRHERQCQVLHSEIAHLKRVVSQSEDALKRKDGQLAQMEKQFVQEGAARRTLWDEEDSIEIPHSSRHPSAILVQHLREKLALATRDRQDLHRQVERLRDDMQRKDALIAELQLRASRMQRSAGRPGESNGDDMGEMGERLRQMAAFDEERIGVFKALLNEKEERLRERDMEAEEMQRRHQQELDAMRKELLRSRSGMPRASQPSADHQAFSASPDHAAPSGEPERCDVPMAMEELRRFNVATVLVDKMGQMLAKEVERGDHFKDKAKALNEQLAIREQELQIASDRISELQRTIANLRRQGASSRPSAPSERSKPPSKPAALPDGGVSVISTGDPRSQLALKDKEIAALRQTVSELKDQLVDASMAEASHEALASAAKSELRLQQDLQRQRDEINRQRGCVAQLHDDLRKKQEALNSAVKDNEGLKRELDASKRDLDQARRQVASLRNTLRGTDPKRASAAKDNPTTAPPISSAGDQPAAPASASDDSPALRAKIDKMRDHIRSLEKANEDLFRRARDEKKEADRLRAENSRLQTPAPSQLALTGDQTRVKEQYEELLRQLQGRLESLEEEKNKLAIRREQDLPVASGPSGDQDTTDALHRLTAENDRLRVENDSHSVTKRLMEVQLQQANNALEALEVQANERNDLLRQKDEAILSLEHQLEQREEAKRAYEKALTDLREKMEGPLQQAIAPQAAEQHHQAIDDLTRRLHAAEATIRVLQEQRSSPDTTSSGMPRVVDIASRDHMEREYRSLQVSLHALVNTMMEQATDEHAPPLLGDAGIRSEGLVKRLESVTLEREDLKVEVDRLRAALQRAQPVSVSPSEASEVVGSLQLRVQQLEQQLREADDHRSFLLQSHARLIRHRQLLLDSLKGPRDMADTSAVGRRGDESGEGRDGHEPGHHWRKELERLEDDVGRVFNERQSMMQQLIDLGSQLQQKSDLIKQLQDDTIRFGRQPALHRLDSSCQTQPATATSTHTACQTDGPTAAPDGPPDTRPESPDHDRLGMASRFPQSDSITSKGGGGEVRMLFGRKVGDRSRAVGRGSSPVSRPSTGGGGGGGGRRVSGTKVVDLNRSEYDAPKEVGKDIIHLQNRLRGVEQAKKKEQEEALRLRRELRTSNALRERQEKEVRRLEQQLHEAHRRLHKMEELRQTAVQECLDAAPTRLDPVSVSPDRPDAGNRRKVGGPPKTAAPAAAVPLPAPAVDASAVLHEYRSAEELRSRLEAAEKEAEEMRRRVEVDDRRTIQEQELRIQHLENEILTLTTQRSQLQFELDSLVEDMHTPQQMADAYYTRLQTNVAVLKEDCRERDKACRRLEEEKLALEHQKLTLEFERQSKDLDLKRAEERVRELELLLGLDKKQSAAATGARGPRRTGSVKGKAPMPRDQQDLTHVVEQLRRTAERLKTENSRLDADNKKLRDKDRRAAEAKAARRIDGSPQETPGATTIQDKMLGKDHQEESARKRDEAAALRAQLQEVRRQLENERRDKEFLRPRPPAPAAVPAETSGSDRERELLDEIDRLNKTISDGRALEEQTDRVLAEYQEASLEHEELREAYLSLKDERDRLESQLEEYESDSFFHDFEQAQQALILLDDTRDAAREAHALLLRAQEEYRMEVPQSVLEALTRLLG</sequence>
<feature type="region of interest" description="Disordered" evidence="2">
    <location>
        <begin position="2197"/>
        <end position="2224"/>
    </location>
</feature>
<accession>A0A0G4EKC7</accession>
<dbReference type="OMA" id="DHMEREY"/>
<feature type="coiled-coil region" evidence="1">
    <location>
        <begin position="2296"/>
        <end position="2399"/>
    </location>
</feature>
<feature type="compositionally biased region" description="Polar residues" evidence="2">
    <location>
        <begin position="2207"/>
        <end position="2223"/>
    </location>
</feature>
<feature type="compositionally biased region" description="Polar residues" evidence="2">
    <location>
        <begin position="3111"/>
        <end position="3121"/>
    </location>
</feature>
<protein>
    <recommendedName>
        <fullName evidence="3">EF-hand domain-containing protein</fullName>
    </recommendedName>
</protein>
<feature type="compositionally biased region" description="Pro residues" evidence="2">
    <location>
        <begin position="10"/>
        <end position="21"/>
    </location>
</feature>
<feature type="compositionally biased region" description="Basic and acidic residues" evidence="2">
    <location>
        <begin position="3155"/>
        <end position="3165"/>
    </location>
</feature>
<dbReference type="PANTHER" id="PTHR23159:SF66">
    <property type="entry name" value="OS04G0158400 PROTEIN"/>
    <property type="match status" value="1"/>
</dbReference>
<name>A0A0G4EKC7_VITBC</name>
<feature type="compositionally biased region" description="Gly residues" evidence="2">
    <location>
        <begin position="2728"/>
        <end position="2738"/>
    </location>
</feature>
<feature type="domain" description="EF-hand" evidence="3">
    <location>
        <begin position="1224"/>
        <end position="1259"/>
    </location>
</feature>
<feature type="compositionally biased region" description="Basic and acidic residues" evidence="2">
    <location>
        <begin position="2197"/>
        <end position="2206"/>
    </location>
</feature>
<feature type="compositionally biased region" description="Polar residues" evidence="2">
    <location>
        <begin position="1342"/>
        <end position="1351"/>
    </location>
</feature>
<feature type="compositionally biased region" description="Basic and acidic residues" evidence="2">
    <location>
        <begin position="2668"/>
        <end position="2680"/>
    </location>
</feature>
<feature type="compositionally biased region" description="Basic and acidic residues" evidence="2">
    <location>
        <begin position="3068"/>
        <end position="3108"/>
    </location>
</feature>
<feature type="coiled-coil region" evidence="1">
    <location>
        <begin position="2762"/>
        <end position="2831"/>
    </location>
</feature>
<dbReference type="InterPro" id="IPR002048">
    <property type="entry name" value="EF_hand_dom"/>
</dbReference>
<feature type="region of interest" description="Disordered" evidence="2">
    <location>
        <begin position="1324"/>
        <end position="1351"/>
    </location>
</feature>
<feature type="compositionally biased region" description="Basic and acidic residues" evidence="2">
    <location>
        <begin position="2561"/>
        <end position="2582"/>
    </location>
</feature>
<dbReference type="EMBL" id="CDMY01000248">
    <property type="protein sequence ID" value="CEL96876.1"/>
    <property type="molecule type" value="Genomic_DNA"/>
</dbReference>
<feature type="region of interest" description="Disordered" evidence="2">
    <location>
        <begin position="3155"/>
        <end position="3185"/>
    </location>
</feature>
<feature type="coiled-coil region" evidence="1">
    <location>
        <begin position="1534"/>
        <end position="1651"/>
    </location>
</feature>
<gene>
    <name evidence="4" type="ORF">Vbra_12079</name>
</gene>
<keyword evidence="1" id="KW-0175">Coiled coil</keyword>
<feature type="coiled-coil region" evidence="1">
    <location>
        <begin position="389"/>
        <end position="430"/>
    </location>
</feature>
<reference evidence="4 5" key="1">
    <citation type="submission" date="2014-11" db="EMBL/GenBank/DDBJ databases">
        <authorList>
            <person name="Zhu J."/>
            <person name="Qi W."/>
            <person name="Song R."/>
        </authorList>
    </citation>
    <scope>NUCLEOTIDE SEQUENCE [LARGE SCALE GENOMIC DNA]</scope>
</reference>
<feature type="coiled-coil region" evidence="1">
    <location>
        <begin position="697"/>
        <end position="786"/>
    </location>
</feature>
<feature type="compositionally biased region" description="Low complexity" evidence="2">
    <location>
        <begin position="2148"/>
        <end position="2165"/>
    </location>
</feature>
<keyword evidence="5" id="KW-1185">Reference proteome</keyword>
<evidence type="ECO:0000259" key="3">
    <source>
        <dbReference type="PROSITE" id="PS50222"/>
    </source>
</evidence>
<feature type="coiled-coil region" evidence="1">
    <location>
        <begin position="1365"/>
        <end position="1427"/>
    </location>
</feature>
<feature type="compositionally biased region" description="Low complexity" evidence="2">
    <location>
        <begin position="2717"/>
        <end position="2727"/>
    </location>
</feature>
<dbReference type="Gene3D" id="1.20.58.60">
    <property type="match status" value="1"/>
</dbReference>